<evidence type="ECO:0000256" key="1">
    <source>
        <dbReference type="ARBA" id="ARBA00022679"/>
    </source>
</evidence>
<dbReference type="InterPro" id="IPR016181">
    <property type="entry name" value="Acyl_CoA_acyltransferase"/>
</dbReference>
<dbReference type="RefSeq" id="WP_188764118.1">
    <property type="nucleotide sequence ID" value="NZ_BMKK01000001.1"/>
</dbReference>
<dbReference type="CDD" id="cd04301">
    <property type="entry name" value="NAT_SF"/>
    <property type="match status" value="1"/>
</dbReference>
<gene>
    <name evidence="4" type="ORF">GCM10011514_03960</name>
</gene>
<organism evidence="4 5">
    <name type="scientific">Emticicia aquatilis</name>
    <dbReference type="NCBI Taxonomy" id="1537369"/>
    <lineage>
        <taxon>Bacteria</taxon>
        <taxon>Pseudomonadati</taxon>
        <taxon>Bacteroidota</taxon>
        <taxon>Cytophagia</taxon>
        <taxon>Cytophagales</taxon>
        <taxon>Leadbetterellaceae</taxon>
        <taxon>Emticicia</taxon>
    </lineage>
</organism>
<dbReference type="GO" id="GO:0016747">
    <property type="term" value="F:acyltransferase activity, transferring groups other than amino-acyl groups"/>
    <property type="evidence" value="ECO:0007669"/>
    <property type="project" value="InterPro"/>
</dbReference>
<reference evidence="4" key="1">
    <citation type="journal article" date="2014" name="Int. J. Syst. Evol. Microbiol.">
        <title>Complete genome sequence of Corynebacterium casei LMG S-19264T (=DSM 44701T), isolated from a smear-ripened cheese.</title>
        <authorList>
            <consortium name="US DOE Joint Genome Institute (JGI-PGF)"/>
            <person name="Walter F."/>
            <person name="Albersmeier A."/>
            <person name="Kalinowski J."/>
            <person name="Ruckert C."/>
        </authorList>
    </citation>
    <scope>NUCLEOTIDE SEQUENCE</scope>
    <source>
        <strain evidence="4">CGMCC 1.15958</strain>
    </source>
</reference>
<dbReference type="PROSITE" id="PS51186">
    <property type="entry name" value="GNAT"/>
    <property type="match status" value="1"/>
</dbReference>
<comment type="caution">
    <text evidence="4">The sequence shown here is derived from an EMBL/GenBank/DDBJ whole genome shotgun (WGS) entry which is preliminary data.</text>
</comment>
<dbReference type="PANTHER" id="PTHR43800:SF1">
    <property type="entry name" value="PEPTIDYL-LYSINE N-ACETYLTRANSFERASE YJAB"/>
    <property type="match status" value="1"/>
</dbReference>
<evidence type="ECO:0000256" key="2">
    <source>
        <dbReference type="ARBA" id="ARBA00023315"/>
    </source>
</evidence>
<dbReference type="SUPFAM" id="SSF55729">
    <property type="entry name" value="Acyl-CoA N-acyltransferases (Nat)"/>
    <property type="match status" value="1"/>
</dbReference>
<accession>A0A916YFK2</accession>
<proteinExistence type="predicted"/>
<keyword evidence="1" id="KW-0808">Transferase</keyword>
<keyword evidence="5" id="KW-1185">Reference proteome</keyword>
<evidence type="ECO:0000313" key="4">
    <source>
        <dbReference type="EMBL" id="GGD43225.1"/>
    </source>
</evidence>
<dbReference type="PANTHER" id="PTHR43800">
    <property type="entry name" value="PEPTIDYL-LYSINE N-ACETYLTRANSFERASE YJAB"/>
    <property type="match status" value="1"/>
</dbReference>
<dbReference type="EMBL" id="BMKK01000001">
    <property type="protein sequence ID" value="GGD43225.1"/>
    <property type="molecule type" value="Genomic_DNA"/>
</dbReference>
<dbReference type="InterPro" id="IPR000182">
    <property type="entry name" value="GNAT_dom"/>
</dbReference>
<evidence type="ECO:0000313" key="5">
    <source>
        <dbReference type="Proteomes" id="UP000609064"/>
    </source>
</evidence>
<dbReference type="Gene3D" id="3.40.630.30">
    <property type="match status" value="1"/>
</dbReference>
<evidence type="ECO:0000259" key="3">
    <source>
        <dbReference type="PROSITE" id="PS51186"/>
    </source>
</evidence>
<name>A0A916YFK2_9BACT</name>
<protein>
    <submittedName>
        <fullName evidence="4">Acetyltransferase</fullName>
    </submittedName>
</protein>
<feature type="domain" description="N-acetyltransferase" evidence="3">
    <location>
        <begin position="1"/>
        <end position="146"/>
    </location>
</feature>
<reference evidence="4" key="2">
    <citation type="submission" date="2020-09" db="EMBL/GenBank/DDBJ databases">
        <authorList>
            <person name="Sun Q."/>
            <person name="Zhou Y."/>
        </authorList>
    </citation>
    <scope>NUCLEOTIDE SEQUENCE</scope>
    <source>
        <strain evidence="4">CGMCC 1.15958</strain>
    </source>
</reference>
<keyword evidence="2" id="KW-0012">Acyltransferase</keyword>
<dbReference type="Proteomes" id="UP000609064">
    <property type="component" value="Unassembled WGS sequence"/>
</dbReference>
<sequence>MNLKPYEDSYRNEIIEVWESSVRATHLFLSEADIEFYKSLVKEIDFNEFEVYCAFSDKNQLIGFMGIAEQKLEMLFLKPNYIGKGLGKSMTKYAIEQRKVNEVDVNEDNTSAVGFYQKLGFVQYDRTPLDGCNKPYPILKMRLLNK</sequence>
<dbReference type="AlphaFoldDB" id="A0A916YFK2"/>
<dbReference type="Pfam" id="PF13673">
    <property type="entry name" value="Acetyltransf_10"/>
    <property type="match status" value="1"/>
</dbReference>